<reference evidence="12 13" key="1">
    <citation type="journal article" date="2016" name="Int. J. Syst. Evol. Microbiol.">
        <title>Acidipila dinghuensis sp. nov., an acidobacterium isolated from forest soil.</title>
        <authorList>
            <person name="Jiang Y.W."/>
            <person name="Wang J."/>
            <person name="Chen M.H."/>
            <person name="Lv Y.Y."/>
            <person name="Qiu L.H."/>
        </authorList>
    </citation>
    <scope>NUCLEOTIDE SEQUENCE [LARGE SCALE GENOMIC DNA]</scope>
    <source>
        <strain evidence="12 13">DHOF10</strain>
    </source>
</reference>
<evidence type="ECO:0000313" key="13">
    <source>
        <dbReference type="Proteomes" id="UP000290253"/>
    </source>
</evidence>
<dbReference type="PANTHER" id="PTHR30040:SF2">
    <property type="entry name" value="FAD:PROTEIN FMN TRANSFERASE"/>
    <property type="match status" value="1"/>
</dbReference>
<dbReference type="GO" id="GO:0046872">
    <property type="term" value="F:metal ion binding"/>
    <property type="evidence" value="ECO:0007669"/>
    <property type="project" value="UniProtKB-KW"/>
</dbReference>
<dbReference type="InterPro" id="IPR014469">
    <property type="entry name" value="DUF2271"/>
</dbReference>
<comment type="cofactor">
    <cofactor evidence="1">
        <name>Mg(2+)</name>
        <dbReference type="ChEBI" id="CHEBI:18420"/>
    </cofactor>
</comment>
<keyword evidence="13" id="KW-1185">Reference proteome</keyword>
<dbReference type="Gene3D" id="3.10.520.10">
    <property type="entry name" value="ApbE-like domains"/>
    <property type="match status" value="1"/>
</dbReference>
<dbReference type="SUPFAM" id="SSF143631">
    <property type="entry name" value="ApbE-like"/>
    <property type="match status" value="1"/>
</dbReference>
<dbReference type="Pfam" id="PF02424">
    <property type="entry name" value="ApbE"/>
    <property type="match status" value="1"/>
</dbReference>
<dbReference type="Proteomes" id="UP000290253">
    <property type="component" value="Unassembled WGS sequence"/>
</dbReference>
<keyword evidence="6" id="KW-0479">Metal-binding</keyword>
<evidence type="ECO:0000256" key="8">
    <source>
        <dbReference type="ARBA" id="ARBA00022842"/>
    </source>
</evidence>
<dbReference type="AlphaFoldDB" id="A0A4Q1SK87"/>
<keyword evidence="7" id="KW-0274">FAD</keyword>
<organism evidence="12 13">
    <name type="scientific">Silvibacterium dinghuense</name>
    <dbReference type="NCBI Taxonomy" id="1560006"/>
    <lineage>
        <taxon>Bacteria</taxon>
        <taxon>Pseudomonadati</taxon>
        <taxon>Acidobacteriota</taxon>
        <taxon>Terriglobia</taxon>
        <taxon>Terriglobales</taxon>
        <taxon>Acidobacteriaceae</taxon>
        <taxon>Silvibacterium</taxon>
    </lineage>
</organism>
<evidence type="ECO:0000256" key="3">
    <source>
        <dbReference type="ARBA" id="ARBA00016337"/>
    </source>
</evidence>
<comment type="caution">
    <text evidence="12">The sequence shown here is derived from an EMBL/GenBank/DDBJ whole genome shotgun (WGS) entry which is preliminary data.</text>
</comment>
<comment type="catalytic activity">
    <reaction evidence="10">
        <text>L-threonyl-[protein] + FAD = FMN-L-threonyl-[protein] + AMP + H(+)</text>
        <dbReference type="Rhea" id="RHEA:36847"/>
        <dbReference type="Rhea" id="RHEA-COMP:11060"/>
        <dbReference type="Rhea" id="RHEA-COMP:11061"/>
        <dbReference type="ChEBI" id="CHEBI:15378"/>
        <dbReference type="ChEBI" id="CHEBI:30013"/>
        <dbReference type="ChEBI" id="CHEBI:57692"/>
        <dbReference type="ChEBI" id="CHEBI:74257"/>
        <dbReference type="ChEBI" id="CHEBI:456215"/>
        <dbReference type="EC" id="2.7.1.180"/>
    </reaction>
</comment>
<dbReference type="OrthoDB" id="195316at2"/>
<dbReference type="InterPro" id="IPR024932">
    <property type="entry name" value="ApbE"/>
</dbReference>
<evidence type="ECO:0000256" key="7">
    <source>
        <dbReference type="ARBA" id="ARBA00022827"/>
    </source>
</evidence>
<evidence type="ECO:0000256" key="6">
    <source>
        <dbReference type="ARBA" id="ARBA00022723"/>
    </source>
</evidence>
<keyword evidence="8" id="KW-0460">Magnesium</keyword>
<dbReference type="InterPro" id="IPR003374">
    <property type="entry name" value="ApbE-like_sf"/>
</dbReference>
<sequence length="507" mass="55239">MVATQTNVWADSAATHGEREAGTWTFHHEHVLGTSLEIKVKATSLPEAQHAEAAVLTEYDRQGRILSAWRADSEFSRWEKTHFEAVPVSQELFDVLAGFDRWREATNGALDPSTEAAAKLWRQAAAEGRTPSAAELRETVEAMQQPHWQLDVSHRTAARITAVPLALASFAKSYVSEQAAEAALHAGASGVMLNAGGDVVVRGAMRQVVDVTDPRAAAENDLALDRVAVENRVVATSGSYRRGVVQAAMAVEGQSHILDPRTARPAGHVLSSTVIAKDAETAGALATAFSVMSPEESARLAERTPGVDYLIVTADGRELRSAGWNAYQVPGTTGGLRAAYVPAAFAVPHAAGAGLWNPAFELMLSLELPRIDDARYRRPYVAVWIEDADHYPVRTLALWTQNPRWLPELKQWYRDDQLRNLSEGTDISKTVSSATRPPGHYTLKWDGKDNDGKPVKAGKYTVVIEASREHGGYQIEHKELDFTGQPAQAALQGGQELGTITLDYRKQ</sequence>
<accession>A0A4Q1SK87</accession>
<gene>
    <name evidence="12" type="ORF">ESZ00_02400</name>
</gene>
<evidence type="ECO:0000313" key="12">
    <source>
        <dbReference type="EMBL" id="RXS98098.1"/>
    </source>
</evidence>
<evidence type="ECO:0000256" key="10">
    <source>
        <dbReference type="ARBA" id="ARBA00048540"/>
    </source>
</evidence>
<protein>
    <recommendedName>
        <fullName evidence="3">FAD:protein FMN transferase</fullName>
        <ecNumber evidence="2">2.7.1.180</ecNumber>
    </recommendedName>
    <alternativeName>
        <fullName evidence="9">Flavin transferase</fullName>
    </alternativeName>
</protein>
<evidence type="ECO:0000256" key="2">
    <source>
        <dbReference type="ARBA" id="ARBA00011955"/>
    </source>
</evidence>
<dbReference type="PANTHER" id="PTHR30040">
    <property type="entry name" value="THIAMINE BIOSYNTHESIS LIPOPROTEIN APBE"/>
    <property type="match status" value="1"/>
</dbReference>
<evidence type="ECO:0000256" key="9">
    <source>
        <dbReference type="ARBA" id="ARBA00031306"/>
    </source>
</evidence>
<evidence type="ECO:0000256" key="11">
    <source>
        <dbReference type="SAM" id="MobiDB-lite"/>
    </source>
</evidence>
<keyword evidence="5" id="KW-0808">Transferase</keyword>
<dbReference type="EC" id="2.7.1.180" evidence="2"/>
<dbReference type="Gene3D" id="2.60.40.4070">
    <property type="match status" value="1"/>
</dbReference>
<feature type="region of interest" description="Disordered" evidence="11">
    <location>
        <begin position="429"/>
        <end position="448"/>
    </location>
</feature>
<evidence type="ECO:0000256" key="1">
    <source>
        <dbReference type="ARBA" id="ARBA00001946"/>
    </source>
</evidence>
<dbReference type="GO" id="GO:0016740">
    <property type="term" value="F:transferase activity"/>
    <property type="evidence" value="ECO:0007669"/>
    <property type="project" value="UniProtKB-KW"/>
</dbReference>
<name>A0A4Q1SK87_9BACT</name>
<evidence type="ECO:0000256" key="5">
    <source>
        <dbReference type="ARBA" id="ARBA00022679"/>
    </source>
</evidence>
<keyword evidence="4" id="KW-0285">Flavoprotein</keyword>
<proteinExistence type="predicted"/>
<dbReference type="EMBL" id="SDMK01000001">
    <property type="protein sequence ID" value="RXS98098.1"/>
    <property type="molecule type" value="Genomic_DNA"/>
</dbReference>
<evidence type="ECO:0000256" key="4">
    <source>
        <dbReference type="ARBA" id="ARBA00022630"/>
    </source>
</evidence>
<dbReference type="Pfam" id="PF10029">
    <property type="entry name" value="DUF2271"/>
    <property type="match status" value="1"/>
</dbReference>